<proteinExistence type="predicted"/>
<accession>A0A3G9GBP7</accession>
<gene>
    <name evidence="1" type="ORF">DLM_1261</name>
</gene>
<dbReference type="Proteomes" id="UP000198290">
    <property type="component" value="Chromosome"/>
</dbReference>
<dbReference type="EMBL" id="AP018823">
    <property type="protein sequence ID" value="BBF84885.1"/>
    <property type="molecule type" value="Genomic_DNA"/>
</dbReference>
<dbReference type="RefSeq" id="WP_231960104.1">
    <property type="nucleotide sequence ID" value="NZ_AP018823.1"/>
</dbReference>
<name>A0A3G9GBP7_9NEIS</name>
<evidence type="ECO:0000313" key="1">
    <source>
        <dbReference type="EMBL" id="BBF84885.1"/>
    </source>
</evidence>
<evidence type="ECO:0008006" key="3">
    <source>
        <dbReference type="Google" id="ProtNLM"/>
    </source>
</evidence>
<evidence type="ECO:0000313" key="2">
    <source>
        <dbReference type="Proteomes" id="UP000198290"/>
    </source>
</evidence>
<dbReference type="AlphaFoldDB" id="A0A3G9GBP7"/>
<sequence length="84" mass="8989">MNVIAAPGLQVPMEDQPRRYISDSESVTVEPTAYYLRQLADGDLLEEDQADSQDLAALDHLPDDSAELAAVGVKKTASSKKGTA</sequence>
<reference evidence="2" key="3">
    <citation type="journal article" date="2017" name="Plant Physiol. Biochem.">
        <title>Differential oxidative and antioxidative response of duckweed Lemna minor toward plant growth promoting/inhibiting bacteria.</title>
        <authorList>
            <person name="Ishizawa H."/>
            <person name="Kuroda M."/>
            <person name="Morikawa M."/>
            <person name="Ike M."/>
        </authorList>
    </citation>
    <scope>NUCLEOTIDE SEQUENCE [LARGE SCALE GENOMIC DNA]</scope>
    <source>
        <strain evidence="2">H3</strain>
    </source>
</reference>
<organism evidence="1 2">
    <name type="scientific">Aquitalea magnusonii</name>
    <dbReference type="NCBI Taxonomy" id="332411"/>
    <lineage>
        <taxon>Bacteria</taxon>
        <taxon>Pseudomonadati</taxon>
        <taxon>Pseudomonadota</taxon>
        <taxon>Betaproteobacteria</taxon>
        <taxon>Neisseriales</taxon>
        <taxon>Chromobacteriaceae</taxon>
        <taxon>Aquitalea</taxon>
    </lineage>
</organism>
<reference evidence="2" key="1">
    <citation type="journal article" date="2017" name="Biotechnol. Biofuels">
        <title>Evaluation of environmental bacterial communities as a factor affecting the growth of duckweed Lemna minor.</title>
        <authorList>
            <person name="Ishizawa H."/>
            <person name="Kuroda M."/>
            <person name="Morikawa M."/>
            <person name="Ike M."/>
        </authorList>
    </citation>
    <scope>NUCLEOTIDE SEQUENCE [LARGE SCALE GENOMIC DNA]</scope>
    <source>
        <strain evidence="2">H3</strain>
    </source>
</reference>
<dbReference type="KEGG" id="amah:DLM_1261"/>
<dbReference type="STRING" id="332411.VI06_16245"/>
<keyword evidence="2" id="KW-1185">Reference proteome</keyword>
<reference evidence="1 2" key="2">
    <citation type="journal article" date="2017" name="Genome Announc.">
        <title>Draft genome sequence of Aquitalea magnusonii strain H3, a plant growth-promoting bacterium of duckweed Lemna minor.</title>
        <authorList>
            <person name="Ishizawa H."/>
            <person name="Kuroda M."/>
            <person name="Ike M."/>
        </authorList>
    </citation>
    <scope>NUCLEOTIDE SEQUENCE [LARGE SCALE GENOMIC DNA]</scope>
    <source>
        <strain evidence="1 2">H3</strain>
    </source>
</reference>
<protein>
    <recommendedName>
        <fullName evidence="3">DUF2635 domain-containing protein</fullName>
    </recommendedName>
</protein>